<accession>A0ABS3A885</accession>
<name>A0ABS3A885_9VIBR</name>
<comment type="caution">
    <text evidence="2">The sequence shown here is derived from an EMBL/GenBank/DDBJ whole genome shotgun (WGS) entry which is preliminary data.</text>
</comment>
<dbReference type="Proteomes" id="UP000779070">
    <property type="component" value="Unassembled WGS sequence"/>
</dbReference>
<feature type="transmembrane region" description="Helical" evidence="1">
    <location>
        <begin position="55"/>
        <end position="76"/>
    </location>
</feature>
<keyword evidence="3" id="KW-1185">Reference proteome</keyword>
<evidence type="ECO:0000313" key="3">
    <source>
        <dbReference type="Proteomes" id="UP000779070"/>
    </source>
</evidence>
<keyword evidence="1" id="KW-0812">Transmembrane</keyword>
<keyword evidence="1" id="KW-1133">Transmembrane helix</keyword>
<evidence type="ECO:0000256" key="1">
    <source>
        <dbReference type="SAM" id="Phobius"/>
    </source>
</evidence>
<gene>
    <name evidence="2" type="ORF">JYA62_23390</name>
</gene>
<feature type="transmembrane region" description="Helical" evidence="1">
    <location>
        <begin position="6"/>
        <end position="28"/>
    </location>
</feature>
<sequence>MTFEKFVAIVGLIATIPVYKGWIVRVWAWSKAKKISSLEKQLVQLEKLHSDNKYLMIYIGQSILIVLALIASAQVYQLVNLSSEAADISSIFISLVSLIAYLAAIYCGGKLTKVQNYDKYRKHIQDQIERLQV</sequence>
<dbReference type="RefSeq" id="WP_206372214.1">
    <property type="nucleotide sequence ID" value="NZ_CAWPTM010000101.1"/>
</dbReference>
<organism evidence="2 3">
    <name type="scientific">Vibrio neptunius</name>
    <dbReference type="NCBI Taxonomy" id="170651"/>
    <lineage>
        <taxon>Bacteria</taxon>
        <taxon>Pseudomonadati</taxon>
        <taxon>Pseudomonadota</taxon>
        <taxon>Gammaproteobacteria</taxon>
        <taxon>Vibrionales</taxon>
        <taxon>Vibrionaceae</taxon>
        <taxon>Vibrio</taxon>
    </lineage>
</organism>
<dbReference type="EMBL" id="JAFHLB010000055">
    <property type="protein sequence ID" value="MBN3580563.1"/>
    <property type="molecule type" value="Genomic_DNA"/>
</dbReference>
<evidence type="ECO:0000313" key="2">
    <source>
        <dbReference type="EMBL" id="MBN3580563.1"/>
    </source>
</evidence>
<reference evidence="2 3" key="1">
    <citation type="submission" date="2021-02" db="EMBL/GenBank/DDBJ databases">
        <title>Draft Genome Sequences of 5 Vibrio neptunius Strains Isolated From of Bivalve Hatcheries.</title>
        <authorList>
            <person name="Galvis F."/>
            <person name="Barja J.L."/>
            <person name="Lemos M.L."/>
            <person name="Balado M."/>
        </authorList>
    </citation>
    <scope>NUCLEOTIDE SEQUENCE [LARGE SCALE GENOMIC DNA]</scope>
    <source>
        <strain evidence="2 3">PP-145.98</strain>
    </source>
</reference>
<protein>
    <submittedName>
        <fullName evidence="2">Uncharacterized protein</fullName>
    </submittedName>
</protein>
<keyword evidence="1" id="KW-0472">Membrane</keyword>
<feature type="transmembrane region" description="Helical" evidence="1">
    <location>
        <begin position="88"/>
        <end position="109"/>
    </location>
</feature>
<proteinExistence type="predicted"/>